<evidence type="ECO:0000256" key="3">
    <source>
        <dbReference type="ARBA" id="ARBA00023096"/>
    </source>
</evidence>
<sequence length="180" mass="20708">MKNIKKKLKIPLNLEMAPTNEMLNIALRYKPNFVCIVPERRLEVTTEGGLNLKKNAHFLRKIINKLKKNKIRVSLFVEPKIHHIELSKNYGANCVKLHAGKFCNLFNKNKNIKLAFLNIKRSSIYAKKIGLDVHVGHGLTYKSAKQLSKIKSISEFNIGHFIIAESIFVTLKNSIRKFKQ</sequence>
<dbReference type="HAMAP" id="MF_00279">
    <property type="entry name" value="PdxJ"/>
    <property type="match status" value="1"/>
</dbReference>
<dbReference type="NCBIfam" id="NF003627">
    <property type="entry name" value="PRK05265.1-5"/>
    <property type="match status" value="1"/>
</dbReference>
<dbReference type="GO" id="GO:0008615">
    <property type="term" value="P:pyridoxine biosynthetic process"/>
    <property type="evidence" value="ECO:0007669"/>
    <property type="project" value="UniProtKB-KW"/>
</dbReference>
<protein>
    <recommendedName>
        <fullName evidence="5">Pyridoxine 5'-phosphate synthase</fullName>
    </recommendedName>
</protein>
<gene>
    <name evidence="4" type="ORF">METZ01_LOCUS317729</name>
</gene>
<dbReference type="PANTHER" id="PTHR30456">
    <property type="entry name" value="PYRIDOXINE 5'-PHOSPHATE SYNTHASE"/>
    <property type="match status" value="1"/>
</dbReference>
<keyword evidence="2" id="KW-0808">Transferase</keyword>
<dbReference type="Pfam" id="PF03740">
    <property type="entry name" value="PdxJ"/>
    <property type="match status" value="1"/>
</dbReference>
<organism evidence="4">
    <name type="scientific">marine metagenome</name>
    <dbReference type="NCBI Taxonomy" id="408172"/>
    <lineage>
        <taxon>unclassified sequences</taxon>
        <taxon>metagenomes</taxon>
        <taxon>ecological metagenomes</taxon>
    </lineage>
</organism>
<dbReference type="GO" id="GO:0005829">
    <property type="term" value="C:cytosol"/>
    <property type="evidence" value="ECO:0007669"/>
    <property type="project" value="TreeGrafter"/>
</dbReference>
<dbReference type="PANTHER" id="PTHR30456:SF0">
    <property type="entry name" value="PYRIDOXINE 5'-PHOSPHATE SYNTHASE"/>
    <property type="match status" value="1"/>
</dbReference>
<keyword evidence="1" id="KW-0963">Cytoplasm</keyword>
<name>A0A382NWY6_9ZZZZ</name>
<dbReference type="InterPro" id="IPR004569">
    <property type="entry name" value="PyrdxlP_synth_PdxJ"/>
</dbReference>
<proteinExistence type="inferred from homology"/>
<dbReference type="EMBL" id="UINC01102901">
    <property type="protein sequence ID" value="SVC64875.1"/>
    <property type="molecule type" value="Genomic_DNA"/>
</dbReference>
<dbReference type="InterPro" id="IPR013785">
    <property type="entry name" value="Aldolase_TIM"/>
</dbReference>
<evidence type="ECO:0000313" key="4">
    <source>
        <dbReference type="EMBL" id="SVC64875.1"/>
    </source>
</evidence>
<keyword evidence="3" id="KW-0664">Pyridoxine biosynthesis</keyword>
<dbReference type="Gene3D" id="3.20.20.70">
    <property type="entry name" value="Aldolase class I"/>
    <property type="match status" value="1"/>
</dbReference>
<dbReference type="InterPro" id="IPR036130">
    <property type="entry name" value="Pyridoxine-5'_phos_synth"/>
</dbReference>
<dbReference type="NCBIfam" id="NF003625">
    <property type="entry name" value="PRK05265.1-3"/>
    <property type="match status" value="1"/>
</dbReference>
<evidence type="ECO:0008006" key="5">
    <source>
        <dbReference type="Google" id="ProtNLM"/>
    </source>
</evidence>
<dbReference type="SUPFAM" id="SSF63892">
    <property type="entry name" value="Pyridoxine 5'-phosphate synthase"/>
    <property type="match status" value="1"/>
</dbReference>
<dbReference type="AlphaFoldDB" id="A0A382NWY6"/>
<feature type="non-terminal residue" evidence="4">
    <location>
        <position position="180"/>
    </location>
</feature>
<reference evidence="4" key="1">
    <citation type="submission" date="2018-05" db="EMBL/GenBank/DDBJ databases">
        <authorList>
            <person name="Lanie J.A."/>
            <person name="Ng W.-L."/>
            <person name="Kazmierczak K.M."/>
            <person name="Andrzejewski T.M."/>
            <person name="Davidsen T.M."/>
            <person name="Wayne K.J."/>
            <person name="Tettelin H."/>
            <person name="Glass J.I."/>
            <person name="Rusch D."/>
            <person name="Podicherti R."/>
            <person name="Tsui H.-C.T."/>
            <person name="Winkler M.E."/>
        </authorList>
    </citation>
    <scope>NUCLEOTIDE SEQUENCE</scope>
</reference>
<evidence type="ECO:0000256" key="1">
    <source>
        <dbReference type="ARBA" id="ARBA00022490"/>
    </source>
</evidence>
<accession>A0A382NWY6</accession>
<dbReference type="GO" id="GO:0033856">
    <property type="term" value="F:pyridoxine 5'-phosphate synthase activity"/>
    <property type="evidence" value="ECO:0007669"/>
    <property type="project" value="InterPro"/>
</dbReference>
<evidence type="ECO:0000256" key="2">
    <source>
        <dbReference type="ARBA" id="ARBA00022679"/>
    </source>
</evidence>